<dbReference type="InterPro" id="IPR014710">
    <property type="entry name" value="RmlC-like_jellyroll"/>
</dbReference>
<accession>A0ABP9PN83</accession>
<dbReference type="EMBL" id="BAABJP010000004">
    <property type="protein sequence ID" value="GAA5148520.1"/>
    <property type="molecule type" value="Genomic_DNA"/>
</dbReference>
<evidence type="ECO:0000313" key="1">
    <source>
        <dbReference type="EMBL" id="GAA5148520.1"/>
    </source>
</evidence>
<dbReference type="SUPFAM" id="SSF51182">
    <property type="entry name" value="RmlC-like cupins"/>
    <property type="match status" value="2"/>
</dbReference>
<protein>
    <recommendedName>
        <fullName evidence="3">Cupin domain-containing protein</fullName>
    </recommendedName>
</protein>
<dbReference type="Proteomes" id="UP001428817">
    <property type="component" value="Unassembled WGS sequence"/>
</dbReference>
<reference evidence="2" key="1">
    <citation type="journal article" date="2019" name="Int. J. Syst. Evol. Microbiol.">
        <title>The Global Catalogue of Microorganisms (GCM) 10K type strain sequencing project: providing services to taxonomists for standard genome sequencing and annotation.</title>
        <authorList>
            <consortium name="The Broad Institute Genomics Platform"/>
            <consortium name="The Broad Institute Genome Sequencing Center for Infectious Disease"/>
            <person name="Wu L."/>
            <person name="Ma J."/>
        </authorList>
    </citation>
    <scope>NUCLEOTIDE SEQUENCE [LARGE SCALE GENOMIC DNA]</scope>
    <source>
        <strain evidence="2">JCM 18303</strain>
    </source>
</reference>
<gene>
    <name evidence="1" type="ORF">GCM10023321_10920</name>
</gene>
<dbReference type="Gene3D" id="2.60.120.10">
    <property type="entry name" value="Jelly Rolls"/>
    <property type="match status" value="1"/>
</dbReference>
<evidence type="ECO:0000313" key="2">
    <source>
        <dbReference type="Proteomes" id="UP001428817"/>
    </source>
</evidence>
<proteinExistence type="predicted"/>
<sequence>MQASPSDGRLWQDTWPEGTRRRVYARDEGNTDASTFLLNFPPGYARPQELEYLRHNPRGRFEYHTCHEELFVLNGVFKFDDWYEIKNFGYFNHPPYWLHPAHQHAPEGVDLFIKNSAPVDFLYADIPPDWDRTEYLADGYPHVTRSRPVTGVEMADIPWEPVLDPDGAPTGMEGKHLWDDLDGGWTTWLMRVPAGWTGTGPAAATPGGDEFLVLEGDLTLDRGASMTLGPMGYLCDPETFVYPGAGTGSEAGCLAVRWTRGDPLGLPTLRF</sequence>
<comment type="caution">
    <text evidence="1">The sequence shown here is derived from an EMBL/GenBank/DDBJ whole genome shotgun (WGS) entry which is preliminary data.</text>
</comment>
<evidence type="ECO:0008006" key="3">
    <source>
        <dbReference type="Google" id="ProtNLM"/>
    </source>
</evidence>
<keyword evidence="2" id="KW-1185">Reference proteome</keyword>
<organism evidence="1 2">
    <name type="scientific">Pseudonocardia eucalypti</name>
    <dbReference type="NCBI Taxonomy" id="648755"/>
    <lineage>
        <taxon>Bacteria</taxon>
        <taxon>Bacillati</taxon>
        <taxon>Actinomycetota</taxon>
        <taxon>Actinomycetes</taxon>
        <taxon>Pseudonocardiales</taxon>
        <taxon>Pseudonocardiaceae</taxon>
        <taxon>Pseudonocardia</taxon>
    </lineage>
</organism>
<dbReference type="InterPro" id="IPR011051">
    <property type="entry name" value="RmlC_Cupin_sf"/>
</dbReference>
<name>A0ABP9PN83_9PSEU</name>